<dbReference type="KEGG" id="kso:CKSOR_00158"/>
<dbReference type="RefSeq" id="WP_108673711.1">
    <property type="nucleotide sequence ID" value="NZ_CP025628.1"/>
</dbReference>
<dbReference type="SUPFAM" id="SSF53150">
    <property type="entry name" value="DNA repair protein MutS, domain II"/>
    <property type="match status" value="1"/>
</dbReference>
<organism evidence="13 14">
    <name type="scientific">Candidatus Kinetoplastidibacterium kentomonadis</name>
    <dbReference type="NCBI Taxonomy" id="1576550"/>
    <lineage>
        <taxon>Bacteria</taxon>
        <taxon>Pseudomonadati</taxon>
        <taxon>Pseudomonadota</taxon>
        <taxon>Betaproteobacteria</taxon>
        <taxon>Candidatus Kinetoplastidibacterium</taxon>
    </lineage>
</organism>
<dbReference type="PIRSF" id="PIRSF037677">
    <property type="entry name" value="DNA_mis_repair_Msh6"/>
    <property type="match status" value="1"/>
</dbReference>
<keyword evidence="7 9" id="KW-0234">DNA repair</keyword>
<comment type="similarity">
    <text evidence="1 9 10">Belongs to the DNA mismatch repair MutS family.</text>
</comment>
<evidence type="ECO:0000313" key="13">
    <source>
        <dbReference type="EMBL" id="AWD32290.1"/>
    </source>
</evidence>
<dbReference type="Gene3D" id="3.40.1170.10">
    <property type="entry name" value="DNA repair protein MutS, domain I"/>
    <property type="match status" value="1"/>
</dbReference>
<dbReference type="GO" id="GO:0005524">
    <property type="term" value="F:ATP binding"/>
    <property type="evidence" value="ECO:0007669"/>
    <property type="project" value="UniProtKB-UniRule"/>
</dbReference>
<feature type="domain" description="DNA mismatch repair proteins mutS family" evidence="12">
    <location>
        <begin position="697"/>
        <end position="713"/>
    </location>
</feature>
<dbReference type="InterPro" id="IPR005748">
    <property type="entry name" value="DNA_mismatch_repair_MutS"/>
</dbReference>
<dbReference type="InterPro" id="IPR007696">
    <property type="entry name" value="DNA_mismatch_repair_MutS_core"/>
</dbReference>
<dbReference type="InterPro" id="IPR007861">
    <property type="entry name" value="DNA_mismatch_repair_MutS_clamp"/>
</dbReference>
<keyword evidence="6 9" id="KW-0238">DNA-binding</keyword>
<dbReference type="Proteomes" id="UP000266796">
    <property type="component" value="Chromosome"/>
</dbReference>
<dbReference type="FunFam" id="3.40.50.300:FF:000870">
    <property type="entry name" value="MutS protein homolog 4"/>
    <property type="match status" value="1"/>
</dbReference>
<keyword evidence="5 9" id="KW-0067">ATP-binding</keyword>
<dbReference type="EMBL" id="CP025628">
    <property type="protein sequence ID" value="AWD32290.1"/>
    <property type="molecule type" value="Genomic_DNA"/>
</dbReference>
<dbReference type="Gene3D" id="3.40.50.300">
    <property type="entry name" value="P-loop containing nucleotide triphosphate hydrolases"/>
    <property type="match status" value="1"/>
</dbReference>
<dbReference type="PANTHER" id="PTHR11361">
    <property type="entry name" value="DNA MISMATCH REPAIR PROTEIN MUTS FAMILY MEMBER"/>
    <property type="match status" value="1"/>
</dbReference>
<evidence type="ECO:0000256" key="3">
    <source>
        <dbReference type="ARBA" id="ARBA00022741"/>
    </source>
</evidence>
<keyword evidence="3 9" id="KW-0547">Nucleotide-binding</keyword>
<evidence type="ECO:0000259" key="12">
    <source>
        <dbReference type="PROSITE" id="PS00486"/>
    </source>
</evidence>
<evidence type="ECO:0000256" key="8">
    <source>
        <dbReference type="ARBA" id="ARBA00024647"/>
    </source>
</evidence>
<protein>
    <recommendedName>
        <fullName evidence="2 9">DNA mismatch repair protein MutS</fullName>
    </recommendedName>
</protein>
<evidence type="ECO:0000256" key="10">
    <source>
        <dbReference type="RuleBase" id="RU003756"/>
    </source>
</evidence>
<evidence type="ECO:0000313" key="14">
    <source>
        <dbReference type="Proteomes" id="UP000266796"/>
    </source>
</evidence>
<dbReference type="InterPro" id="IPR007695">
    <property type="entry name" value="DNA_mismatch_repair_MutS-lik_N"/>
</dbReference>
<feature type="binding site" evidence="9">
    <location>
        <begin position="623"/>
        <end position="630"/>
    </location>
    <ligand>
        <name>ATP</name>
        <dbReference type="ChEBI" id="CHEBI:30616"/>
    </ligand>
</feature>
<dbReference type="GO" id="GO:0140664">
    <property type="term" value="F:ATP-dependent DNA damage sensor activity"/>
    <property type="evidence" value="ECO:0007669"/>
    <property type="project" value="InterPro"/>
</dbReference>
<dbReference type="GO" id="GO:0003684">
    <property type="term" value="F:damaged DNA binding"/>
    <property type="evidence" value="ECO:0007669"/>
    <property type="project" value="UniProtKB-UniRule"/>
</dbReference>
<evidence type="ECO:0000256" key="5">
    <source>
        <dbReference type="ARBA" id="ARBA00022840"/>
    </source>
</evidence>
<dbReference type="InterPro" id="IPR036187">
    <property type="entry name" value="DNA_mismatch_repair_MutS_sf"/>
</dbReference>
<keyword evidence="14" id="KW-1185">Reference proteome</keyword>
<comment type="function">
    <text evidence="8 9">This protein is involved in the repair of mismatches in DNA. It is possible that it carries out the mismatch recognition step. This protein has a weak ATPase activity.</text>
</comment>
<dbReference type="PROSITE" id="PS00486">
    <property type="entry name" value="DNA_MISMATCH_REPAIR_2"/>
    <property type="match status" value="1"/>
</dbReference>
<dbReference type="GO" id="GO:0006298">
    <property type="term" value="P:mismatch repair"/>
    <property type="evidence" value="ECO:0007669"/>
    <property type="project" value="UniProtKB-UniRule"/>
</dbReference>
<dbReference type="GO" id="GO:0005829">
    <property type="term" value="C:cytosol"/>
    <property type="evidence" value="ECO:0007669"/>
    <property type="project" value="TreeGrafter"/>
</dbReference>
<keyword evidence="11" id="KW-0175">Coiled coil</keyword>
<name>A0A3S7J9E6_9PROT</name>
<dbReference type="PANTHER" id="PTHR11361:SF34">
    <property type="entry name" value="DNA MISMATCH REPAIR PROTEIN MSH1, MITOCHONDRIAL"/>
    <property type="match status" value="1"/>
</dbReference>
<dbReference type="SUPFAM" id="SSF48334">
    <property type="entry name" value="DNA repair protein MutS, domain III"/>
    <property type="match status" value="1"/>
</dbReference>
<dbReference type="HAMAP" id="MF_00096">
    <property type="entry name" value="MutS"/>
    <property type="match status" value="1"/>
</dbReference>
<reference evidence="13 14" key="1">
    <citation type="journal article" date="2018" name="Parasitology">
        <title>The reduced genome of Candidatus Kinetoplastibacterium sorsogonicusi, the endosymbiont of Kentomonas sorsogonicus (Trypanosomatidae): loss of the haem-synthesis pathway.</title>
        <authorList>
            <person name="Silva F.M."/>
            <person name="Kostygov A.Y."/>
            <person name="Spodareva V.V."/>
            <person name="Butenko A."/>
            <person name="Tossou R."/>
            <person name="Lukes J."/>
            <person name="Yurchenko V."/>
            <person name="Alves J.M.P."/>
        </authorList>
    </citation>
    <scope>NUCLEOTIDE SEQUENCE [LARGE SCALE GENOMIC DNA]</scope>
    <source>
        <strain evidence="13 14">MF-08</strain>
    </source>
</reference>
<sequence>MNDFNLSSIEKHTPMMQQYLEIKAQAKDLILLYRLGDFYEMFFDDAIQASKLLNLTLTKRGFFNNKPIPMAGIPAISLDQYLAKFLDQGQSIAICEQIGEININNKGPIERKIVKIITPGTLTDDFLLPTKSDRIVLSIHNTKHSTGISYLNLANGEFYVLECEPHELETEIHRLDPAEILISENDKLNFSYKAKISKIASINFNIDNAMQELLNHFKINSINCFDIQNMKNAVCAAGALIKYVIQTQFTDLKHIKNIKIENNNEYVILNPETRKNLELTTSINGNNSTLFTIMDNCSTSMGSRTLKRWLQNPIRNIQILRKRQEAIDTLYQYICQNNKNQNFLKELRSFPDLERISSRISMKSAKPKEISSLRDAISLLPIISEQLINLNLTKKSSLIKSINNCFYIDNDLLILLNKSIVTEPSNNLKDGNIILSGFDQELDKLRDIYLNSHMHLSKIEEIEKKNTGINNLKIEFNRINGFYIEVSKGQIYKIPKHYVRKQTLKNTERYITEELKNLENTILASKDQAIRREKLLYENLLSEIDKYYDELSNCAKSLAQLDVLLNLAIHAYNNNWNLPIISEDNEIIIKDGRHPVVENNIECFIPNSCELKNDANRIYIITGPNMGGKSTYMRQVALITILAKIGSFIPAKTAIIGNIDRIFTRIGANDDISHNKSTFMVEMTEAALILNTSTKNSLVLMDEIGRGTSTYDGLSLAWSIVITLLTVNKSLTLFSTHYFELTEITKKYSHITNVHLTISEESDNITFLHEVKKGICNKSYGIHVAKTAGIPQEVINIATKKLKYLENKKNNATYKSIINNIINLKLDDITGLEALNILNNFKIQIKNINKKI</sequence>
<dbReference type="Pfam" id="PF00488">
    <property type="entry name" value="MutS_V"/>
    <property type="match status" value="1"/>
</dbReference>
<evidence type="ECO:0000256" key="2">
    <source>
        <dbReference type="ARBA" id="ARBA00021982"/>
    </source>
</evidence>
<keyword evidence="4 9" id="KW-0227">DNA damage</keyword>
<proteinExistence type="inferred from homology"/>
<dbReference type="SUPFAM" id="SSF55271">
    <property type="entry name" value="DNA repair protein MutS, domain I"/>
    <property type="match status" value="1"/>
</dbReference>
<dbReference type="Pfam" id="PF01624">
    <property type="entry name" value="MutS_I"/>
    <property type="match status" value="1"/>
</dbReference>
<dbReference type="SMART" id="SM00533">
    <property type="entry name" value="MUTSd"/>
    <property type="match status" value="1"/>
</dbReference>
<gene>
    <name evidence="9 13" type="primary">mutS</name>
    <name evidence="13" type="ORF">CKSOR_00158</name>
</gene>
<dbReference type="InterPro" id="IPR007860">
    <property type="entry name" value="DNA_mmatch_repair_MutS_con_dom"/>
</dbReference>
<evidence type="ECO:0000256" key="6">
    <source>
        <dbReference type="ARBA" id="ARBA00023125"/>
    </source>
</evidence>
<dbReference type="OrthoDB" id="9802448at2"/>
<dbReference type="NCBIfam" id="TIGR01070">
    <property type="entry name" value="mutS1"/>
    <property type="match status" value="1"/>
</dbReference>
<dbReference type="SMART" id="SM00534">
    <property type="entry name" value="MUTSac"/>
    <property type="match status" value="1"/>
</dbReference>
<dbReference type="Pfam" id="PF05190">
    <property type="entry name" value="MutS_IV"/>
    <property type="match status" value="1"/>
</dbReference>
<dbReference type="InterPro" id="IPR017261">
    <property type="entry name" value="DNA_mismatch_repair_MutS/MSH"/>
</dbReference>
<dbReference type="InterPro" id="IPR027417">
    <property type="entry name" value="P-loop_NTPase"/>
</dbReference>
<dbReference type="InterPro" id="IPR045076">
    <property type="entry name" value="MutS"/>
</dbReference>
<accession>A0A3S7J9E6</accession>
<evidence type="ECO:0000256" key="1">
    <source>
        <dbReference type="ARBA" id="ARBA00006271"/>
    </source>
</evidence>
<feature type="coiled-coil region" evidence="11">
    <location>
        <begin position="501"/>
        <end position="550"/>
    </location>
</feature>
<dbReference type="Pfam" id="PF05188">
    <property type="entry name" value="MutS_II"/>
    <property type="match status" value="1"/>
</dbReference>
<evidence type="ECO:0000256" key="9">
    <source>
        <dbReference type="HAMAP-Rule" id="MF_00096"/>
    </source>
</evidence>
<dbReference type="InterPro" id="IPR000432">
    <property type="entry name" value="DNA_mismatch_repair_MutS_C"/>
</dbReference>
<dbReference type="InterPro" id="IPR036678">
    <property type="entry name" value="MutS_con_dom_sf"/>
</dbReference>
<evidence type="ECO:0000256" key="11">
    <source>
        <dbReference type="SAM" id="Coils"/>
    </source>
</evidence>
<dbReference type="Gene3D" id="1.10.1420.10">
    <property type="match status" value="2"/>
</dbReference>
<evidence type="ECO:0000256" key="4">
    <source>
        <dbReference type="ARBA" id="ARBA00022763"/>
    </source>
</evidence>
<evidence type="ECO:0000256" key="7">
    <source>
        <dbReference type="ARBA" id="ARBA00023204"/>
    </source>
</evidence>
<dbReference type="AlphaFoldDB" id="A0A3S7J9E6"/>
<dbReference type="Pfam" id="PF05192">
    <property type="entry name" value="MutS_III"/>
    <property type="match status" value="1"/>
</dbReference>
<dbReference type="FunFam" id="3.40.1170.10:FF:000001">
    <property type="entry name" value="DNA mismatch repair protein MutS"/>
    <property type="match status" value="1"/>
</dbReference>
<dbReference type="InterPro" id="IPR016151">
    <property type="entry name" value="DNA_mismatch_repair_MutS_N"/>
</dbReference>
<dbReference type="NCBIfam" id="NF003810">
    <property type="entry name" value="PRK05399.1"/>
    <property type="match status" value="1"/>
</dbReference>
<dbReference type="SUPFAM" id="SSF52540">
    <property type="entry name" value="P-loop containing nucleoside triphosphate hydrolases"/>
    <property type="match status" value="1"/>
</dbReference>
<dbReference type="Gene3D" id="3.30.420.110">
    <property type="entry name" value="MutS, connector domain"/>
    <property type="match status" value="1"/>
</dbReference>
<dbReference type="GO" id="GO:0030983">
    <property type="term" value="F:mismatched DNA binding"/>
    <property type="evidence" value="ECO:0007669"/>
    <property type="project" value="InterPro"/>
</dbReference>